<dbReference type="KEGG" id="epa:110253492"/>
<keyword evidence="1 3" id="KW-0175">Coiled coil</keyword>
<protein>
    <recommendedName>
        <fullName evidence="6">Protein FAM81A</fullName>
    </recommendedName>
</protein>
<dbReference type="OMA" id="MQKITME"/>
<evidence type="ECO:0000313" key="4">
    <source>
        <dbReference type="EnsemblMetazoa" id="XP_020916066.1"/>
    </source>
</evidence>
<dbReference type="AlphaFoldDB" id="A0A913Y7K2"/>
<proteinExistence type="inferred from homology"/>
<feature type="coiled-coil region" evidence="3">
    <location>
        <begin position="143"/>
        <end position="195"/>
    </location>
</feature>
<feature type="coiled-coil region" evidence="3">
    <location>
        <begin position="83"/>
        <end position="110"/>
    </location>
</feature>
<evidence type="ECO:0000313" key="5">
    <source>
        <dbReference type="Proteomes" id="UP000887567"/>
    </source>
</evidence>
<evidence type="ECO:0000256" key="1">
    <source>
        <dbReference type="ARBA" id="ARBA00023054"/>
    </source>
</evidence>
<keyword evidence="5" id="KW-1185">Reference proteome</keyword>
<evidence type="ECO:0000256" key="2">
    <source>
        <dbReference type="ARBA" id="ARBA00046344"/>
    </source>
</evidence>
<dbReference type="RefSeq" id="XP_020916066.1">
    <property type="nucleotide sequence ID" value="XM_021060407.2"/>
</dbReference>
<dbReference type="GeneID" id="110253492"/>
<organism evidence="4 5">
    <name type="scientific">Exaiptasia diaphana</name>
    <name type="common">Tropical sea anemone</name>
    <name type="synonym">Aiptasia pulchella</name>
    <dbReference type="NCBI Taxonomy" id="2652724"/>
    <lineage>
        <taxon>Eukaryota</taxon>
        <taxon>Metazoa</taxon>
        <taxon>Cnidaria</taxon>
        <taxon>Anthozoa</taxon>
        <taxon>Hexacorallia</taxon>
        <taxon>Actiniaria</taxon>
        <taxon>Aiptasiidae</taxon>
        <taxon>Exaiptasia</taxon>
    </lineage>
</organism>
<dbReference type="EnsemblMetazoa" id="XM_021060407.2">
    <property type="protein sequence ID" value="XP_020916066.1"/>
    <property type="gene ID" value="LOC110253492"/>
</dbReference>
<dbReference type="PANTHER" id="PTHR22420">
    <property type="entry name" value="PROTEIN FAM81A"/>
    <property type="match status" value="1"/>
</dbReference>
<comment type="similarity">
    <text evidence="2">Belongs to the FAM81 family.</text>
</comment>
<evidence type="ECO:0000256" key="3">
    <source>
        <dbReference type="SAM" id="Coils"/>
    </source>
</evidence>
<accession>A0A913Y7K2</accession>
<dbReference type="PANTHER" id="PTHR22420:SF4">
    <property type="entry name" value="PROTEIN FAM81A"/>
    <property type="match status" value="1"/>
</dbReference>
<reference evidence="4" key="1">
    <citation type="submission" date="2022-11" db="UniProtKB">
        <authorList>
            <consortium name="EnsemblMetazoa"/>
        </authorList>
    </citation>
    <scope>IDENTIFICATION</scope>
</reference>
<dbReference type="KEGG" id="epa:110240680"/>
<name>A0A913Y7K2_EXADI</name>
<sequence length="360" mass="42121">MQRPNSREKMALPAISGEGNQLRHEALSRMDFLEDRMIHQEKTTRSLIDRALRVKEDIEESLGYAQMNWQGEKKARALLQEHIRTITSVVKRLSREIEVIEDELRSKESKLEGNSTAFKNLELHHVAGVTDLRGRVARCDHAIERLIADVRTCVEAINELRQKQDLHVKNTNEKFHNLQTDINELTLKFEKYSAEYSTNIQKMKGDADEQVTRLDSKTKSVVEDLRGSITSSRQWTESEYYKITKDFHERLERMEGILSQRQSKLENKVELYLSKIEKLLEEEKDKYYNIWEVRLKETKSLQDKALGSTSSSMRREYKQGFHTVHESVKSLQNVFEAKLKLVEENLQKSINNVLRMVVLT</sequence>
<dbReference type="Proteomes" id="UP000887567">
    <property type="component" value="Unplaced"/>
</dbReference>
<dbReference type="GeneID" id="110240680"/>
<dbReference type="RefSeq" id="XP_020902165.1">
    <property type="nucleotide sequence ID" value="XM_021046506.2"/>
</dbReference>
<dbReference type="InterPro" id="IPR029619">
    <property type="entry name" value="FAM81"/>
</dbReference>
<dbReference type="OrthoDB" id="10014002at2759"/>
<evidence type="ECO:0008006" key="6">
    <source>
        <dbReference type="Google" id="ProtNLM"/>
    </source>
</evidence>
<dbReference type="EnsemblMetazoa" id="XM_021046506.2">
    <property type="protein sequence ID" value="XP_020902165.1"/>
    <property type="gene ID" value="LOC110240680"/>
</dbReference>